<feature type="domain" description="TPPC8 C-terminal Ig-like" evidence="2">
    <location>
        <begin position="1351"/>
        <end position="1460"/>
    </location>
</feature>
<protein>
    <submittedName>
        <fullName evidence="7">Trafficking protein particle complex subunit 8-like isoform X1</fullName>
    </submittedName>
</protein>
<dbReference type="PANTHER" id="PTHR12975">
    <property type="entry name" value="TRANSPORT PROTEIN TRAPP"/>
    <property type="match status" value="1"/>
</dbReference>
<gene>
    <name evidence="7" type="primary">LOC106079171</name>
</gene>
<dbReference type="GeneID" id="106079171"/>
<dbReference type="OrthoDB" id="203724at2759"/>
<dbReference type="Proteomes" id="UP001165740">
    <property type="component" value="Chromosome 7"/>
</dbReference>
<dbReference type="RefSeq" id="XP_055890511.1">
    <property type="nucleotide sequence ID" value="XM_056034536.1"/>
</dbReference>
<accession>A0A9W3ATG6</accession>
<dbReference type="InterPro" id="IPR058540">
    <property type="entry name" value="Ig_TPPC8_3rd"/>
</dbReference>
<evidence type="ECO:0000259" key="4">
    <source>
        <dbReference type="Pfam" id="PF24545"/>
    </source>
</evidence>
<evidence type="ECO:0000256" key="1">
    <source>
        <dbReference type="SAM" id="MobiDB-lite"/>
    </source>
</evidence>
<feature type="domain" description="TPPC8 second Ig-like" evidence="3">
    <location>
        <begin position="973"/>
        <end position="1102"/>
    </location>
</feature>
<name>A0A9W3ATG6_BIOGL</name>
<evidence type="ECO:0000259" key="5">
    <source>
        <dbReference type="Pfam" id="PF24546"/>
    </source>
</evidence>
<feature type="compositionally biased region" description="Polar residues" evidence="1">
    <location>
        <begin position="285"/>
        <end position="300"/>
    </location>
</feature>
<dbReference type="InterPro" id="IPR057651">
    <property type="entry name" value="Ig_TPPC8_C"/>
</dbReference>
<evidence type="ECO:0000259" key="3">
    <source>
        <dbReference type="Pfam" id="PF24544"/>
    </source>
</evidence>
<dbReference type="PANTHER" id="PTHR12975:SF6">
    <property type="entry name" value="TRAFFICKING PROTEIN PARTICLE COMPLEX SUBUNIT 8"/>
    <property type="match status" value="1"/>
</dbReference>
<dbReference type="Pfam" id="PF24546">
    <property type="entry name" value="Ig_TPPC8_3rd"/>
    <property type="match status" value="1"/>
</dbReference>
<reference evidence="7" key="1">
    <citation type="submission" date="2025-08" db="UniProtKB">
        <authorList>
            <consortium name="RefSeq"/>
        </authorList>
    </citation>
    <scope>IDENTIFICATION</scope>
</reference>
<dbReference type="Pfam" id="PF12739">
    <property type="entry name" value="TRAPPC-Trs85"/>
    <property type="match status" value="1"/>
</dbReference>
<dbReference type="InterPro" id="IPR011990">
    <property type="entry name" value="TPR-like_helical_dom_sf"/>
</dbReference>
<feature type="compositionally biased region" description="Low complexity" evidence="1">
    <location>
        <begin position="331"/>
        <end position="343"/>
    </location>
</feature>
<dbReference type="InterPro" id="IPR024420">
    <property type="entry name" value="TRAPP_III_complex_Trs85"/>
</dbReference>
<feature type="compositionally biased region" description="Low complexity" evidence="1">
    <location>
        <begin position="306"/>
        <end position="316"/>
    </location>
</feature>
<proteinExistence type="predicted"/>
<dbReference type="Pfam" id="PF24544">
    <property type="entry name" value="Ig_TPPC8_2nd"/>
    <property type="match status" value="1"/>
</dbReference>
<organism evidence="6 7">
    <name type="scientific">Biomphalaria glabrata</name>
    <name type="common">Bloodfluke planorb</name>
    <name type="synonym">Freshwater snail</name>
    <dbReference type="NCBI Taxonomy" id="6526"/>
    <lineage>
        <taxon>Eukaryota</taxon>
        <taxon>Metazoa</taxon>
        <taxon>Spiralia</taxon>
        <taxon>Lophotrochozoa</taxon>
        <taxon>Mollusca</taxon>
        <taxon>Gastropoda</taxon>
        <taxon>Heterobranchia</taxon>
        <taxon>Euthyneura</taxon>
        <taxon>Panpulmonata</taxon>
        <taxon>Hygrophila</taxon>
        <taxon>Lymnaeoidea</taxon>
        <taxon>Planorbidae</taxon>
        <taxon>Biomphalaria</taxon>
    </lineage>
</organism>
<evidence type="ECO:0000313" key="6">
    <source>
        <dbReference type="Proteomes" id="UP001165740"/>
    </source>
</evidence>
<feature type="region of interest" description="Disordered" evidence="1">
    <location>
        <begin position="269"/>
        <end position="357"/>
    </location>
</feature>
<feature type="domain" description="TPPC8 first Ig-like" evidence="4">
    <location>
        <begin position="746"/>
        <end position="972"/>
    </location>
</feature>
<keyword evidence="6" id="KW-1185">Reference proteome</keyword>
<evidence type="ECO:0000313" key="7">
    <source>
        <dbReference type="RefSeq" id="XP_055890511.1"/>
    </source>
</evidence>
<dbReference type="InterPro" id="IPR058538">
    <property type="entry name" value="Ig_TPPC8_2nd"/>
</dbReference>
<dbReference type="GO" id="GO:1990072">
    <property type="term" value="C:TRAPPIII protein complex"/>
    <property type="evidence" value="ECO:0007669"/>
    <property type="project" value="TreeGrafter"/>
</dbReference>
<dbReference type="OMA" id="GHTISMW"/>
<feature type="domain" description="TPPC8 third Ig-like" evidence="5">
    <location>
        <begin position="1106"/>
        <end position="1306"/>
    </location>
</feature>
<dbReference type="Pfam" id="PF24542">
    <property type="entry name" value="Ig_TPPC8_C"/>
    <property type="match status" value="1"/>
</dbReference>
<dbReference type="InterPro" id="IPR058541">
    <property type="entry name" value="Ig_TPPC8_1st"/>
</dbReference>
<dbReference type="SUPFAM" id="SSF48452">
    <property type="entry name" value="TPR-like"/>
    <property type="match status" value="1"/>
</dbReference>
<evidence type="ECO:0000259" key="2">
    <source>
        <dbReference type="Pfam" id="PF24542"/>
    </source>
</evidence>
<dbReference type="Pfam" id="PF24545">
    <property type="entry name" value="Ig_TPPC8_1st"/>
    <property type="match status" value="1"/>
</dbReference>
<sequence length="1485" mass="165616">MSQCKESASEFIQNTFSPHIAVLCSADAQLLCQKNNLTFVQLIQPFCRLSSEVHIRDANNGTHSIHNLRISACDMAAQPLQQNVIKKQLNDAVASTYGLTQEPGANDRISIGNYDLQLNSSSPWFENWRDVYFQVLPPSDHEYLNHCLSCIFVVASSNGDPLSTFTSLANQQVTQQQQYPNKLPRWFCQGILHYYVLLHDVVDGEQSRAEAIYQSMKATFGVHICHLLQINSRSKNTLDSMRTGAPLQPDPWSQFLTKTSHSLENMDYDHLDESPVFPSHLSEGNPDNGSNNGLTDSFYDNNMEESGSSGITSSFSCDPFSHPLASPTTPPSRNTPSPDSDPTAAASGYQGDGRHSLYSSHYKNAVDRPQNRTHGMCLSPSDHDRLRIFMHEFVVRALIPWAERQMKLLNEQLTSRKGIHRSFLSATKKWFGTKPSGAIPASQSTTIVYTKDAPELQLRRLADLAFLFQMYEFAYNTYHTAKKDFNNDQAWLHFAGALEMACLSIFLQGNQSQKQYPHHYMETAISTYLTSCRNLHYATRATLTSTECLKKRGMYNEAATQFLKMTSEDSDLTSALFLEQAAHCFLALKVPMVRKYSFHMILAGHRFNKAGQRKHSLRCYTQALQVYKAKHWSIAEDHIHFTIGRQSFNLKQLESAAAAFKHLLTAESKQPTSQQAAFLREYLFVYKQLLTQEERDSSTYGHLPELPLPLVDSNATKVLLAASHKENEEGSRKSLATGMWFDSDGEDPQKWEMLEQKLIQASGKSLKPSAQLFTNRSDNRLSPIAFVGECIAIELQVENPLQVMLVLSDVSLLWTFVPALQGPDPPQVISNEVTSGVKNNLADEIIQTSVIKEVIVQGIQSEYIQLTLTPRQPGQLRIVGLAYNLGTSSMAQNSSLQQDASQGAANQHKPSYVSSVVVRGKQKLEPQGQRLNGTKEERTQKLYGPDRRLDLVVQEEMPSLEVVFCDFPEHLLCGEVQCIEIKFTNIGRSPLTSLRVTSTHPRFFTFGSSAELPKYPYTFQMRASQCSSISSTLTSTLPGKDEFLSLPDVLDIPIVNGVLNPGESVSLPMWLRGDDIGGIHEVDFLFYYEPVKPTSTVRHRVIRHRASLNTVESLSVRATVSRPGARVTSIRGQELNSCIFACELENLSQVQVQRPHVQELQITQVSCVSPNWTLVSLGAKHHSGVRLGSRETLQLVLKGLRQEQEEGCKNLVFSEVAFDKDQVNTSCSPCSDFFVRSWLCHQAITGNTPPEREDWSDCALKKSAAESTAALDAAILVKLTLVFLWKAYVVQESGQMKIVVGQHHVHVDRLNTVAISYPIPLVPVTKPILKFIKGSELEESPAPNPEVTTRLVSYSYTHPHQKDHPFAKGMCVVPVGLTVQNHTEKEVRVMIDTSKSPDSLSSCINPTDVLSSPSTHAVRWIGLTQSTLTLGKGQSTQLALKAGVTRPGTFNLNNLSVFVTFSADQSQMILQKHVTPSIITLADIS</sequence>